<dbReference type="RefSeq" id="WP_125137583.1">
    <property type="nucleotide sequence ID" value="NZ_LR130778.1"/>
</dbReference>
<feature type="transmembrane region" description="Helical" evidence="1">
    <location>
        <begin position="208"/>
        <end position="226"/>
    </location>
</feature>
<feature type="transmembrane region" description="Helical" evidence="1">
    <location>
        <begin position="114"/>
        <end position="131"/>
    </location>
</feature>
<reference evidence="2 3" key="1">
    <citation type="submission" date="2018-09" db="EMBL/GenBank/DDBJ databases">
        <authorList>
            <person name="Postec A."/>
        </authorList>
    </citation>
    <scope>NUCLEOTIDE SEQUENCE [LARGE SCALE GENOMIC DNA]</scope>
    <source>
        <strain evidence="2">70B-A</strain>
    </source>
</reference>
<dbReference type="AlphaFoldDB" id="A0A3P7PZ84"/>
<feature type="transmembrane region" description="Helical" evidence="1">
    <location>
        <begin position="7"/>
        <end position="28"/>
    </location>
</feature>
<keyword evidence="1" id="KW-0812">Transmembrane</keyword>
<feature type="transmembrane region" description="Helical" evidence="1">
    <location>
        <begin position="152"/>
        <end position="173"/>
    </location>
</feature>
<sequence length="270" mass="31006">MMNISKHAWMVLVTVITYIIMVATNALANILPINGVNTGAVSERYSNLFAPAGITFTIWGLIYLLLLGHVVYQMVAIKTPDNYNKKMLYEIGILFSISSITNTTWIFMWHYDHIGITLFLMLILLLTLIAIRTRIEKYTLNLTQKLWVRLPFSIYFGWITVATIANVTTYLVSIQWMGFSLPESFWTNIILFVGGIIGIMTLIRFRDMAYGFVIVWAYMGILIKHLSPEGYKGDYLSVIVSTIVVILMVVFAEFLVLRYKLTKKRHHNQV</sequence>
<evidence type="ECO:0000313" key="3">
    <source>
        <dbReference type="Proteomes" id="UP000279029"/>
    </source>
</evidence>
<keyword evidence="3" id="KW-1185">Reference proteome</keyword>
<evidence type="ECO:0000256" key="1">
    <source>
        <dbReference type="SAM" id="Phobius"/>
    </source>
</evidence>
<keyword evidence="1" id="KW-0472">Membrane</keyword>
<dbReference type="OrthoDB" id="5189031at2"/>
<accession>A0A3P7PZ84</accession>
<dbReference type="Proteomes" id="UP000279029">
    <property type="component" value="Chromosome"/>
</dbReference>
<feature type="transmembrane region" description="Helical" evidence="1">
    <location>
        <begin position="238"/>
        <end position="257"/>
    </location>
</feature>
<dbReference type="InterPro" id="IPR038330">
    <property type="entry name" value="TspO/MBR-related_sf"/>
</dbReference>
<dbReference type="PANTHER" id="PTHR33802:SF1">
    <property type="entry name" value="XK-RELATED PROTEIN"/>
    <property type="match status" value="1"/>
</dbReference>
<organism evidence="2 3">
    <name type="scientific">Petrocella atlantisensis</name>
    <dbReference type="NCBI Taxonomy" id="2173034"/>
    <lineage>
        <taxon>Bacteria</taxon>
        <taxon>Bacillati</taxon>
        <taxon>Bacillota</taxon>
        <taxon>Clostridia</taxon>
        <taxon>Lachnospirales</taxon>
        <taxon>Vallitaleaceae</taxon>
        <taxon>Petrocella</taxon>
    </lineage>
</organism>
<protein>
    <submittedName>
        <fullName evidence="2">Lantibiotic ABC transporter permease</fullName>
    </submittedName>
</protein>
<dbReference type="PANTHER" id="PTHR33802">
    <property type="entry name" value="SI:CH211-161H7.5-RELATED"/>
    <property type="match status" value="1"/>
</dbReference>
<dbReference type="KEGG" id="cbar:PATL70BA_2553"/>
<feature type="transmembrane region" description="Helical" evidence="1">
    <location>
        <begin position="185"/>
        <end position="203"/>
    </location>
</feature>
<dbReference type="Gene3D" id="1.20.1260.100">
    <property type="entry name" value="TspO/MBR protein"/>
    <property type="match status" value="1"/>
</dbReference>
<feature type="transmembrane region" description="Helical" evidence="1">
    <location>
        <begin position="48"/>
        <end position="75"/>
    </location>
</feature>
<dbReference type="EMBL" id="LR130778">
    <property type="protein sequence ID" value="VDN48451.1"/>
    <property type="molecule type" value="Genomic_DNA"/>
</dbReference>
<feature type="transmembrane region" description="Helical" evidence="1">
    <location>
        <begin position="87"/>
        <end position="108"/>
    </location>
</feature>
<proteinExistence type="predicted"/>
<keyword evidence="1" id="KW-1133">Transmembrane helix</keyword>
<evidence type="ECO:0000313" key="2">
    <source>
        <dbReference type="EMBL" id="VDN48451.1"/>
    </source>
</evidence>
<name>A0A3P7PZ84_9FIRM</name>
<gene>
    <name evidence="2" type="ORF">PATL70BA_2553</name>
</gene>